<protein>
    <submittedName>
        <fullName evidence="1">Uncharacterized protein</fullName>
    </submittedName>
</protein>
<comment type="caution">
    <text evidence="1">The sequence shown here is derived from an EMBL/GenBank/DDBJ whole genome shotgun (WGS) entry which is preliminary data.</text>
</comment>
<gene>
    <name evidence="1" type="ORF">PXEA_LOCUS2658</name>
</gene>
<sequence>MIACSDNIRQVAAFTGIEGDHLENSANKKVPVRPNGSWSRGICCRLLVGSTLNTEWGSFHVVAFEGLPRVHLWFSSSLACLRLECLTCLSEWKELLAILACYATVSAHEMPLPNAGRAAKKRKAVLFFASTSYKHGVPVGCRDEETKKIDGV</sequence>
<dbReference type="AlphaFoldDB" id="A0A448WDR3"/>
<dbReference type="EMBL" id="CAAALY010005784">
    <property type="protein sequence ID" value="VEL09218.1"/>
    <property type="molecule type" value="Genomic_DNA"/>
</dbReference>
<organism evidence="1 2">
    <name type="scientific">Protopolystoma xenopodis</name>
    <dbReference type="NCBI Taxonomy" id="117903"/>
    <lineage>
        <taxon>Eukaryota</taxon>
        <taxon>Metazoa</taxon>
        <taxon>Spiralia</taxon>
        <taxon>Lophotrochozoa</taxon>
        <taxon>Platyhelminthes</taxon>
        <taxon>Monogenea</taxon>
        <taxon>Polyopisthocotylea</taxon>
        <taxon>Polystomatidea</taxon>
        <taxon>Polystomatidae</taxon>
        <taxon>Protopolystoma</taxon>
    </lineage>
</organism>
<evidence type="ECO:0000313" key="2">
    <source>
        <dbReference type="Proteomes" id="UP000784294"/>
    </source>
</evidence>
<evidence type="ECO:0000313" key="1">
    <source>
        <dbReference type="EMBL" id="VEL09218.1"/>
    </source>
</evidence>
<proteinExistence type="predicted"/>
<name>A0A448WDR3_9PLAT</name>
<reference evidence="1" key="1">
    <citation type="submission" date="2018-11" db="EMBL/GenBank/DDBJ databases">
        <authorList>
            <consortium name="Pathogen Informatics"/>
        </authorList>
    </citation>
    <scope>NUCLEOTIDE SEQUENCE</scope>
</reference>
<accession>A0A448WDR3</accession>
<keyword evidence="2" id="KW-1185">Reference proteome</keyword>
<dbReference type="Proteomes" id="UP000784294">
    <property type="component" value="Unassembled WGS sequence"/>
</dbReference>